<comment type="caution">
    <text evidence="1">The sequence shown here is derived from an EMBL/GenBank/DDBJ whole genome shotgun (WGS) entry which is preliminary data.</text>
</comment>
<name>A0ABT8FBR8_9ACTN</name>
<evidence type="ECO:0000313" key="2">
    <source>
        <dbReference type="Proteomes" id="UP001168620"/>
    </source>
</evidence>
<dbReference type="RefSeq" id="WP_300950926.1">
    <property type="nucleotide sequence ID" value="NZ_JAUHJQ010000001.1"/>
</dbReference>
<gene>
    <name evidence="1" type="ORF">QWY28_03580</name>
</gene>
<proteinExistence type="predicted"/>
<reference evidence="1" key="1">
    <citation type="submission" date="2023-06" db="EMBL/GenBank/DDBJ databases">
        <title>Draft genome sequence of Nocardioides sp. SOB77.</title>
        <authorList>
            <person name="Zhang G."/>
        </authorList>
    </citation>
    <scope>NUCLEOTIDE SEQUENCE</scope>
    <source>
        <strain evidence="1">SOB77</strain>
    </source>
</reference>
<sequence length="58" mass="6004">MPGPASRLYAQNVVSLVELLTVDGALAPDLGDEVLDACCVTADGAVRHAPTRALLEEV</sequence>
<keyword evidence="2" id="KW-1185">Reference proteome</keyword>
<protein>
    <recommendedName>
        <fullName evidence="3">Alanine dehydrogenase/pyridine nucleotide transhydrogenase NAD(H)-binding domain-containing protein</fullName>
    </recommendedName>
</protein>
<dbReference type="Gene3D" id="3.40.50.720">
    <property type="entry name" value="NAD(P)-binding Rossmann-like Domain"/>
    <property type="match status" value="1"/>
</dbReference>
<organism evidence="1 2">
    <name type="scientific">Nocardioides oceani</name>
    <dbReference type="NCBI Taxonomy" id="3058369"/>
    <lineage>
        <taxon>Bacteria</taxon>
        <taxon>Bacillati</taxon>
        <taxon>Actinomycetota</taxon>
        <taxon>Actinomycetes</taxon>
        <taxon>Propionibacteriales</taxon>
        <taxon>Nocardioidaceae</taxon>
        <taxon>Nocardioides</taxon>
    </lineage>
</organism>
<dbReference type="Proteomes" id="UP001168620">
    <property type="component" value="Unassembled WGS sequence"/>
</dbReference>
<evidence type="ECO:0008006" key="3">
    <source>
        <dbReference type="Google" id="ProtNLM"/>
    </source>
</evidence>
<evidence type="ECO:0000313" key="1">
    <source>
        <dbReference type="EMBL" id="MDN4172015.1"/>
    </source>
</evidence>
<dbReference type="EMBL" id="JAUHJQ010000001">
    <property type="protein sequence ID" value="MDN4172015.1"/>
    <property type="molecule type" value="Genomic_DNA"/>
</dbReference>
<accession>A0ABT8FBR8</accession>